<evidence type="ECO:0000313" key="14">
    <source>
        <dbReference type="EMBL" id="PTO35792.1"/>
    </source>
</evidence>
<evidence type="ECO:0000256" key="8">
    <source>
        <dbReference type="ARBA" id="ARBA00023125"/>
    </source>
</evidence>
<keyword evidence="14" id="KW-0255">Endonuclease</keyword>
<dbReference type="InterPro" id="IPR023170">
    <property type="entry name" value="HhH_base_excis_C"/>
</dbReference>
<keyword evidence="2 12" id="KW-0004">4Fe-4S</keyword>
<organism evidence="14 15">
    <name type="scientific">Enterococcus mundtii</name>
    <dbReference type="NCBI Taxonomy" id="53346"/>
    <lineage>
        <taxon>Bacteria</taxon>
        <taxon>Bacillati</taxon>
        <taxon>Bacillota</taxon>
        <taxon>Bacilli</taxon>
        <taxon>Lactobacillales</taxon>
        <taxon>Enterococcaceae</taxon>
        <taxon>Enterococcus</taxon>
    </lineage>
</organism>
<evidence type="ECO:0000256" key="10">
    <source>
        <dbReference type="ARBA" id="ARBA00023239"/>
    </source>
</evidence>
<evidence type="ECO:0000259" key="13">
    <source>
        <dbReference type="SMART" id="SM00478"/>
    </source>
</evidence>
<dbReference type="NCBIfam" id="TIGR01083">
    <property type="entry name" value="nth"/>
    <property type="match status" value="1"/>
</dbReference>
<dbReference type="SMART" id="SM00478">
    <property type="entry name" value="ENDO3c"/>
    <property type="match status" value="1"/>
</dbReference>
<dbReference type="Proteomes" id="UP000244022">
    <property type="component" value="Unassembled WGS sequence"/>
</dbReference>
<evidence type="ECO:0000256" key="6">
    <source>
        <dbReference type="ARBA" id="ARBA00023004"/>
    </source>
</evidence>
<dbReference type="InterPro" id="IPR011257">
    <property type="entry name" value="DNA_glycosylase"/>
</dbReference>
<feature type="binding site" evidence="12">
    <location>
        <position position="189"/>
    </location>
    <ligand>
        <name>[4Fe-4S] cluster</name>
        <dbReference type="ChEBI" id="CHEBI:49883"/>
    </ligand>
</feature>
<accession>A0A2T5DDA4</accession>
<dbReference type="GO" id="GO:0003677">
    <property type="term" value="F:DNA binding"/>
    <property type="evidence" value="ECO:0007669"/>
    <property type="project" value="UniProtKB-UniRule"/>
</dbReference>
<evidence type="ECO:0000256" key="4">
    <source>
        <dbReference type="ARBA" id="ARBA00022763"/>
    </source>
</evidence>
<dbReference type="PROSITE" id="PS00764">
    <property type="entry name" value="ENDONUCLEASE_III_1"/>
    <property type="match status" value="1"/>
</dbReference>
<dbReference type="InterPro" id="IPR004035">
    <property type="entry name" value="Endouclease-III_FeS-bd_BS"/>
</dbReference>
<dbReference type="InterPro" id="IPR000445">
    <property type="entry name" value="HhH_motif"/>
</dbReference>
<protein>
    <recommendedName>
        <fullName evidence="12">Endonuclease III</fullName>
        <ecNumber evidence="12">4.2.99.18</ecNumber>
    </recommendedName>
    <alternativeName>
        <fullName evidence="12">DNA-(apurinic or apyrimidinic site) lyase</fullName>
    </alternativeName>
</protein>
<comment type="caution">
    <text evidence="14">The sequence shown here is derived from an EMBL/GenBank/DDBJ whole genome shotgun (WGS) entry which is preliminary data.</text>
</comment>
<dbReference type="CDD" id="cd00056">
    <property type="entry name" value="ENDO3c"/>
    <property type="match status" value="1"/>
</dbReference>
<reference evidence="14 15" key="1">
    <citation type="submission" date="2018-03" db="EMBL/GenBank/DDBJ databases">
        <title>Draft genome sequences of four Enterococcus mundtii strains isolated from beef slaughterhouses in Kenya.</title>
        <authorList>
            <person name="Wambui J."/>
            <person name="Stevens M."/>
            <person name="Njage P."/>
            <person name="Stephan R."/>
            <person name="Tasara T."/>
        </authorList>
    </citation>
    <scope>NUCLEOTIDE SEQUENCE [LARGE SCALE GENOMIC DNA]</scope>
    <source>
        <strain evidence="14 15">H18-EM</strain>
    </source>
</reference>
<feature type="domain" description="HhH-GPD" evidence="13">
    <location>
        <begin position="39"/>
        <end position="187"/>
    </location>
</feature>
<keyword evidence="6 12" id="KW-0408">Iron</keyword>
<dbReference type="PANTHER" id="PTHR10359">
    <property type="entry name" value="A/G-SPECIFIC ADENINE GLYCOSYLASE/ENDONUCLEASE III"/>
    <property type="match status" value="1"/>
</dbReference>
<dbReference type="PANTHER" id="PTHR10359:SF18">
    <property type="entry name" value="ENDONUCLEASE III"/>
    <property type="match status" value="1"/>
</dbReference>
<dbReference type="FunFam" id="1.10.340.30:FF:000001">
    <property type="entry name" value="Endonuclease III"/>
    <property type="match status" value="1"/>
</dbReference>
<dbReference type="Pfam" id="PF00633">
    <property type="entry name" value="HHH"/>
    <property type="match status" value="1"/>
</dbReference>
<evidence type="ECO:0000256" key="7">
    <source>
        <dbReference type="ARBA" id="ARBA00023014"/>
    </source>
</evidence>
<evidence type="ECO:0000256" key="2">
    <source>
        <dbReference type="ARBA" id="ARBA00022485"/>
    </source>
</evidence>
<dbReference type="Pfam" id="PF00730">
    <property type="entry name" value="HhH-GPD"/>
    <property type="match status" value="1"/>
</dbReference>
<keyword evidence="4 12" id="KW-0227">DNA damage</keyword>
<comment type="function">
    <text evidence="12">DNA repair enzyme that has both DNA N-glycosylase activity and AP-lyase activity. The DNA N-glycosylase activity releases various damaged pyrimidines from DNA by cleaving the N-glycosidic bond, leaving an AP (apurinic/apyrimidinic) site. The AP-lyase activity cleaves the phosphodiester bond 3' to the AP site by a beta-elimination, leaving a 3'-terminal unsaturated sugar and a product with a terminal 5'-phosphate.</text>
</comment>
<dbReference type="AlphaFoldDB" id="A0A2T5DDA4"/>
<dbReference type="Gene3D" id="1.10.340.30">
    <property type="entry name" value="Hypothetical protein, domain 2"/>
    <property type="match status" value="1"/>
</dbReference>
<sequence>MLGEQRTMEAFEKMYEMFPEAHGELQHKNPYELLIAVILSAQATDVSVNKATPALFEAFPTPEDLAQAPLEEIIPKIKTIGLYRNKAKNIKACAQQLIDHFGGQVPQTREELVSLPGVGRKTANVVLGDAFGVPAIAVDTHVERVTKRLRICKLDASVQEVEQTLMKKVPENLWVKTHHTLIFFGRYHCTARSPRCEVCPLLDMCQDGKMRMKNPANKHLK</sequence>
<dbReference type="PROSITE" id="PS01155">
    <property type="entry name" value="ENDONUCLEASE_III_2"/>
    <property type="match status" value="1"/>
</dbReference>
<keyword evidence="10 12" id="KW-0456">Lyase</keyword>
<keyword evidence="7 12" id="KW-0411">Iron-sulfur</keyword>
<name>A0A2T5DDA4_ENTMU</name>
<dbReference type="EMBL" id="PYGR01000018">
    <property type="protein sequence ID" value="PTO35792.1"/>
    <property type="molecule type" value="Genomic_DNA"/>
</dbReference>
<keyword evidence="3 12" id="KW-0479">Metal-binding</keyword>
<dbReference type="InterPro" id="IPR003265">
    <property type="entry name" value="HhH-GPD_domain"/>
</dbReference>
<keyword evidence="14" id="KW-0540">Nuclease</keyword>
<feature type="binding site" evidence="12">
    <location>
        <position position="199"/>
    </location>
    <ligand>
        <name>[4Fe-4S] cluster</name>
        <dbReference type="ChEBI" id="CHEBI:49883"/>
    </ligand>
</feature>
<comment type="catalytic activity">
    <reaction evidence="12">
        <text>2'-deoxyribonucleotide-(2'-deoxyribose 5'-phosphate)-2'-deoxyribonucleotide-DNA = a 3'-end 2'-deoxyribonucleotide-(2,3-dehydro-2,3-deoxyribose 5'-phosphate)-DNA + a 5'-end 5'-phospho-2'-deoxyribonucleoside-DNA + H(+)</text>
        <dbReference type="Rhea" id="RHEA:66592"/>
        <dbReference type="Rhea" id="RHEA-COMP:13180"/>
        <dbReference type="Rhea" id="RHEA-COMP:16897"/>
        <dbReference type="Rhea" id="RHEA-COMP:17067"/>
        <dbReference type="ChEBI" id="CHEBI:15378"/>
        <dbReference type="ChEBI" id="CHEBI:136412"/>
        <dbReference type="ChEBI" id="CHEBI:157695"/>
        <dbReference type="ChEBI" id="CHEBI:167181"/>
        <dbReference type="EC" id="4.2.99.18"/>
    </reaction>
</comment>
<evidence type="ECO:0000256" key="9">
    <source>
        <dbReference type="ARBA" id="ARBA00023204"/>
    </source>
</evidence>
<dbReference type="InterPro" id="IPR005759">
    <property type="entry name" value="Nth"/>
</dbReference>
<evidence type="ECO:0000256" key="1">
    <source>
        <dbReference type="ARBA" id="ARBA00008343"/>
    </source>
</evidence>
<dbReference type="HAMAP" id="MF_00942">
    <property type="entry name" value="Nth"/>
    <property type="match status" value="1"/>
</dbReference>
<dbReference type="GO" id="GO:0140078">
    <property type="term" value="F:class I DNA-(apurinic or apyrimidinic site) endonuclease activity"/>
    <property type="evidence" value="ECO:0007669"/>
    <property type="project" value="UniProtKB-EC"/>
</dbReference>
<dbReference type="GO" id="GO:0046872">
    <property type="term" value="F:metal ion binding"/>
    <property type="evidence" value="ECO:0007669"/>
    <property type="project" value="UniProtKB-KW"/>
</dbReference>
<dbReference type="SMART" id="SM00525">
    <property type="entry name" value="FES"/>
    <property type="match status" value="1"/>
</dbReference>
<dbReference type="SUPFAM" id="SSF48150">
    <property type="entry name" value="DNA-glycosylase"/>
    <property type="match status" value="1"/>
</dbReference>
<dbReference type="GO" id="GO:0019104">
    <property type="term" value="F:DNA N-glycosylase activity"/>
    <property type="evidence" value="ECO:0007669"/>
    <property type="project" value="UniProtKB-UniRule"/>
</dbReference>
<comment type="cofactor">
    <cofactor evidence="12">
        <name>[4Fe-4S] cluster</name>
        <dbReference type="ChEBI" id="CHEBI:49883"/>
    </cofactor>
    <text evidence="12">Binds 1 [4Fe-4S] cluster.</text>
</comment>
<comment type="similarity">
    <text evidence="1 12">Belongs to the Nth/MutY family.</text>
</comment>
<evidence type="ECO:0000256" key="11">
    <source>
        <dbReference type="ARBA" id="ARBA00023295"/>
    </source>
</evidence>
<keyword evidence="9 12" id="KW-0234">DNA repair</keyword>
<dbReference type="PIRSF" id="PIRSF001435">
    <property type="entry name" value="Nth"/>
    <property type="match status" value="1"/>
</dbReference>
<dbReference type="InterPro" id="IPR004036">
    <property type="entry name" value="Endonuclease-III-like_CS2"/>
</dbReference>
<dbReference type="EC" id="4.2.99.18" evidence="12"/>
<keyword evidence="11 12" id="KW-0326">Glycosidase</keyword>
<dbReference type="Pfam" id="PF10576">
    <property type="entry name" value="EndIII_4Fe-2S"/>
    <property type="match status" value="1"/>
</dbReference>
<dbReference type="InterPro" id="IPR003651">
    <property type="entry name" value="Endonuclease3_FeS-loop_motif"/>
</dbReference>
<dbReference type="GO" id="GO:0051539">
    <property type="term" value="F:4 iron, 4 sulfur cluster binding"/>
    <property type="evidence" value="ECO:0007669"/>
    <property type="project" value="UniProtKB-UniRule"/>
</dbReference>
<evidence type="ECO:0000313" key="15">
    <source>
        <dbReference type="Proteomes" id="UP000244022"/>
    </source>
</evidence>
<evidence type="ECO:0000256" key="12">
    <source>
        <dbReference type="HAMAP-Rule" id="MF_00942"/>
    </source>
</evidence>
<dbReference type="Gene3D" id="1.10.1670.10">
    <property type="entry name" value="Helix-hairpin-Helix base-excision DNA repair enzymes (C-terminal)"/>
    <property type="match status" value="1"/>
</dbReference>
<dbReference type="RefSeq" id="WP_108145777.1">
    <property type="nucleotide sequence ID" value="NZ_PYGR01000018.1"/>
</dbReference>
<evidence type="ECO:0000256" key="5">
    <source>
        <dbReference type="ARBA" id="ARBA00022801"/>
    </source>
</evidence>
<feature type="binding site" evidence="12">
    <location>
        <position position="196"/>
    </location>
    <ligand>
        <name>[4Fe-4S] cluster</name>
        <dbReference type="ChEBI" id="CHEBI:49883"/>
    </ligand>
</feature>
<gene>
    <name evidence="12 14" type="primary">nth</name>
    <name evidence="14" type="ORF">C6N14_06110</name>
</gene>
<dbReference type="GO" id="GO:0006285">
    <property type="term" value="P:base-excision repair, AP site formation"/>
    <property type="evidence" value="ECO:0007669"/>
    <property type="project" value="TreeGrafter"/>
</dbReference>
<keyword evidence="5 12" id="KW-0378">Hydrolase</keyword>
<feature type="binding site" evidence="12">
    <location>
        <position position="205"/>
    </location>
    <ligand>
        <name>[4Fe-4S] cluster</name>
        <dbReference type="ChEBI" id="CHEBI:49883"/>
    </ligand>
</feature>
<keyword evidence="8 12" id="KW-0238">DNA-binding</keyword>
<evidence type="ECO:0000256" key="3">
    <source>
        <dbReference type="ARBA" id="ARBA00022723"/>
    </source>
</evidence>
<dbReference type="FunFam" id="1.10.1670.10:FF:000001">
    <property type="entry name" value="Endonuclease III"/>
    <property type="match status" value="1"/>
</dbReference>
<proteinExistence type="inferred from homology"/>